<keyword evidence="5 7" id="KW-0949">S-adenosyl-L-methionine</keyword>
<dbReference type="AlphaFoldDB" id="A0A2A6ZC91"/>
<accession>A0A2A6ZC91</accession>
<evidence type="ECO:0000256" key="5">
    <source>
        <dbReference type="ARBA" id="ARBA00022691"/>
    </source>
</evidence>
<dbReference type="SUPFAM" id="SSF53335">
    <property type="entry name" value="S-adenosyl-L-methionine-dependent methyltransferases"/>
    <property type="match status" value="1"/>
</dbReference>
<dbReference type="Gene3D" id="3.40.50.150">
    <property type="entry name" value="Vaccinia Virus protein VP39"/>
    <property type="match status" value="1"/>
</dbReference>
<evidence type="ECO:0000313" key="8">
    <source>
        <dbReference type="EMBL" id="PDX58971.1"/>
    </source>
</evidence>
<dbReference type="NCBIfam" id="TIGR00091">
    <property type="entry name" value="tRNA (guanosine(46)-N7)-methyltransferase TrmB"/>
    <property type="match status" value="1"/>
</dbReference>
<keyword evidence="3 7" id="KW-0489">Methyltransferase</keyword>
<dbReference type="Proteomes" id="UP000220752">
    <property type="component" value="Unassembled WGS sequence"/>
</dbReference>
<evidence type="ECO:0000313" key="9">
    <source>
        <dbReference type="Proteomes" id="UP000220752"/>
    </source>
</evidence>
<evidence type="ECO:0000256" key="3">
    <source>
        <dbReference type="ARBA" id="ARBA00022603"/>
    </source>
</evidence>
<dbReference type="PROSITE" id="PS51625">
    <property type="entry name" value="SAM_MT_TRMB"/>
    <property type="match status" value="1"/>
</dbReference>
<dbReference type="InterPro" id="IPR003358">
    <property type="entry name" value="tRNA_(Gua-N-7)_MeTrfase_Trmb"/>
</dbReference>
<feature type="binding site" evidence="7">
    <location>
        <position position="162"/>
    </location>
    <ligand>
        <name>substrate</name>
    </ligand>
</feature>
<keyword evidence="4 7" id="KW-0808">Transferase</keyword>
<feature type="binding site" evidence="7">
    <location>
        <position position="44"/>
    </location>
    <ligand>
        <name>S-adenosyl-L-methionine</name>
        <dbReference type="ChEBI" id="CHEBI:59789"/>
    </ligand>
</feature>
<evidence type="ECO:0000256" key="6">
    <source>
        <dbReference type="ARBA" id="ARBA00022694"/>
    </source>
</evidence>
<keyword evidence="9" id="KW-1185">Reference proteome</keyword>
<comment type="catalytic activity">
    <reaction evidence="1 7">
        <text>guanosine(46) in tRNA + S-adenosyl-L-methionine = N(7)-methylguanosine(46) in tRNA + S-adenosyl-L-homocysteine</text>
        <dbReference type="Rhea" id="RHEA:42708"/>
        <dbReference type="Rhea" id="RHEA-COMP:10188"/>
        <dbReference type="Rhea" id="RHEA-COMP:10189"/>
        <dbReference type="ChEBI" id="CHEBI:57856"/>
        <dbReference type="ChEBI" id="CHEBI:59789"/>
        <dbReference type="ChEBI" id="CHEBI:74269"/>
        <dbReference type="ChEBI" id="CHEBI:74480"/>
        <dbReference type="EC" id="2.1.1.33"/>
    </reaction>
</comment>
<gene>
    <name evidence="7" type="primary">trmB</name>
    <name evidence="8" type="ORF">CGS46_05635</name>
</gene>
<dbReference type="InterPro" id="IPR029063">
    <property type="entry name" value="SAM-dependent_MTases_sf"/>
</dbReference>
<protein>
    <recommendedName>
        <fullName evidence="7">tRNA (guanine-N(7)-)-methyltransferase</fullName>
        <ecNumber evidence="7">2.1.1.33</ecNumber>
    </recommendedName>
    <alternativeName>
        <fullName evidence="7">tRNA (guanine(46)-N(7))-methyltransferase</fullName>
    </alternativeName>
    <alternativeName>
        <fullName evidence="7">tRNA(m7G46)-methyltransferase</fullName>
    </alternativeName>
</protein>
<comment type="caution">
    <text evidence="8">The sequence shown here is derived from an EMBL/GenBank/DDBJ whole genome shotgun (WGS) entry which is preliminary data.</text>
</comment>
<comment type="caution">
    <text evidence="7">Lacks conserved residue(s) required for the propagation of feature annotation.</text>
</comment>
<reference evidence="8 9" key="1">
    <citation type="journal article" date="2017" name="Front. Microbiol.">
        <title>New Insights into the Diversity of the Genus Faecalibacterium.</title>
        <authorList>
            <person name="Benevides L."/>
            <person name="Burman S."/>
            <person name="Martin R."/>
            <person name="Robert V."/>
            <person name="Thomas M."/>
            <person name="Miquel S."/>
            <person name="Chain F."/>
            <person name="Sokol H."/>
            <person name="Bermudez-Humaran L.G."/>
            <person name="Morrison M."/>
            <person name="Langella P."/>
            <person name="Azevedo V.A."/>
            <person name="Chatel J.M."/>
            <person name="Soares S."/>
        </authorList>
    </citation>
    <scope>NUCLEOTIDE SEQUENCE [LARGE SCALE GENOMIC DNA]</scope>
    <source>
        <strain evidence="9">CNCM I-4540</strain>
    </source>
</reference>
<dbReference type="EMBL" id="NMTQ01000021">
    <property type="protein sequence ID" value="PDX58971.1"/>
    <property type="molecule type" value="Genomic_DNA"/>
</dbReference>
<dbReference type="HAMAP" id="MF_01057">
    <property type="entry name" value="tRNA_methyltr_TrmB"/>
    <property type="match status" value="1"/>
</dbReference>
<feature type="binding site" evidence="7">
    <location>
        <position position="129"/>
    </location>
    <ligand>
        <name>substrate</name>
    </ligand>
</feature>
<dbReference type="NCBIfam" id="NF001080">
    <property type="entry name" value="PRK00121.2-2"/>
    <property type="match status" value="1"/>
</dbReference>
<dbReference type="CDD" id="cd02440">
    <property type="entry name" value="AdoMet_MTases"/>
    <property type="match status" value="1"/>
</dbReference>
<dbReference type="PANTHER" id="PTHR23417">
    <property type="entry name" value="3-DEOXY-D-MANNO-OCTULOSONIC-ACID TRANSFERASE/TRNA GUANINE-N 7 - -METHYLTRANSFERASE"/>
    <property type="match status" value="1"/>
</dbReference>
<organism evidence="8 9">
    <name type="scientific">Faecalibacterium langellae</name>
    <dbReference type="NCBI Taxonomy" id="3435293"/>
    <lineage>
        <taxon>Bacteria</taxon>
        <taxon>Bacillati</taxon>
        <taxon>Bacillota</taxon>
        <taxon>Clostridia</taxon>
        <taxon>Eubacteriales</taxon>
        <taxon>Oscillospiraceae</taxon>
        <taxon>Faecalibacterium</taxon>
    </lineage>
</organism>
<dbReference type="Pfam" id="PF02390">
    <property type="entry name" value="Methyltransf_4"/>
    <property type="match status" value="1"/>
</dbReference>
<sequence>MRMRFKPYAHDELMAADFHVHEPLIWGGKWHAQYARPEQPFVLELGCGKGGFISQLACAHPENNYLGIDITDKVLILAKRKIEAAYQAAGRPIDNVKIMSTDIERIKGVITAEDTVSRIYINFCNPWSKNGSSHKHRLTYPRQLINYREFLKDGGEIYFKTDDDDLFRDSLEYFPASGYDIEWMTFDLHENEPEWNIRTEHEGMFTEMGIKIKALIARKDPDPASVTWIEPKILKRQAREAAEAEAAAKTAQEGEDNE</sequence>
<dbReference type="PANTHER" id="PTHR23417:SF14">
    <property type="entry name" value="PENTACOTRIPEPTIDE-REPEAT REGION OF PRORP DOMAIN-CONTAINING PROTEIN"/>
    <property type="match status" value="1"/>
</dbReference>
<dbReference type="GO" id="GO:0008176">
    <property type="term" value="F:tRNA (guanine(46)-N7)-methyltransferase activity"/>
    <property type="evidence" value="ECO:0007669"/>
    <property type="project" value="UniProtKB-UniRule"/>
</dbReference>
<evidence type="ECO:0000256" key="4">
    <source>
        <dbReference type="ARBA" id="ARBA00022679"/>
    </source>
</evidence>
<evidence type="ECO:0000256" key="1">
    <source>
        <dbReference type="ARBA" id="ARBA00000142"/>
    </source>
</evidence>
<dbReference type="EC" id="2.1.1.33" evidence="7"/>
<feature type="binding site" evidence="7">
    <location>
        <position position="102"/>
    </location>
    <ligand>
        <name>S-adenosyl-L-methionine</name>
        <dbReference type="ChEBI" id="CHEBI:59789"/>
    </ligand>
</feature>
<comment type="similarity">
    <text evidence="7">Belongs to the class I-like SAM-binding methyltransferase superfamily. TrmB family.</text>
</comment>
<dbReference type="InterPro" id="IPR055361">
    <property type="entry name" value="tRNA_methyltr_TrmB_bact"/>
</dbReference>
<comment type="function">
    <text evidence="2 7">Catalyzes the formation of N(7)-methylguanine at position 46 (m7G46) in tRNA.</text>
</comment>
<comment type="pathway">
    <text evidence="7">tRNA modification; N(7)-methylguanine-tRNA biosynthesis.</text>
</comment>
<feature type="binding site" evidence="7">
    <location>
        <position position="69"/>
    </location>
    <ligand>
        <name>S-adenosyl-L-methionine</name>
        <dbReference type="ChEBI" id="CHEBI:59789"/>
    </ligand>
</feature>
<evidence type="ECO:0000256" key="2">
    <source>
        <dbReference type="ARBA" id="ARBA00003015"/>
    </source>
</evidence>
<keyword evidence="6 7" id="KW-0819">tRNA processing</keyword>
<dbReference type="GO" id="GO:0043527">
    <property type="term" value="C:tRNA methyltransferase complex"/>
    <property type="evidence" value="ECO:0007669"/>
    <property type="project" value="TreeGrafter"/>
</dbReference>
<proteinExistence type="inferred from homology"/>
<feature type="binding site" evidence="7">
    <location>
        <position position="125"/>
    </location>
    <ligand>
        <name>S-adenosyl-L-methionine</name>
        <dbReference type="ChEBI" id="CHEBI:59789"/>
    </ligand>
</feature>
<evidence type="ECO:0000256" key="7">
    <source>
        <dbReference type="HAMAP-Rule" id="MF_01057"/>
    </source>
</evidence>
<name>A0A2A6ZC91_9FIRM</name>
<dbReference type="UniPathway" id="UPA00989"/>